<reference evidence="6 7" key="1">
    <citation type="journal article" date="2013" name="Front. Plant Sci.">
        <title>The Reference Genome of the Halophytic Plant Eutrema salsugineum.</title>
        <authorList>
            <person name="Yang R."/>
            <person name="Jarvis D.E."/>
            <person name="Chen H."/>
            <person name="Beilstein M.A."/>
            <person name="Grimwood J."/>
            <person name="Jenkins J."/>
            <person name="Shu S."/>
            <person name="Prochnik S."/>
            <person name="Xin M."/>
            <person name="Ma C."/>
            <person name="Schmutz J."/>
            <person name="Wing R.A."/>
            <person name="Mitchell-Olds T."/>
            <person name="Schumaker K.S."/>
            <person name="Wang X."/>
        </authorList>
    </citation>
    <scope>NUCLEOTIDE SEQUENCE [LARGE SCALE GENOMIC DNA]</scope>
</reference>
<comment type="subcellular location">
    <subcellularLocation>
        <location evidence="1">Nucleus</location>
    </subcellularLocation>
</comment>
<dbReference type="EMBL" id="KI517408">
    <property type="protein sequence ID" value="ESQ49595.1"/>
    <property type="molecule type" value="Genomic_DNA"/>
</dbReference>
<evidence type="ECO:0000259" key="5">
    <source>
        <dbReference type="PROSITE" id="PS51634"/>
    </source>
</evidence>
<keyword evidence="7" id="KW-1185">Reference proteome</keyword>
<dbReference type="OrthoDB" id="6283463at2759"/>
<dbReference type="Proteomes" id="UP000030689">
    <property type="component" value="Unassembled WGS sequence"/>
</dbReference>
<keyword evidence="3" id="KW-0217">Developmental protein</keyword>
<protein>
    <recommendedName>
        <fullName evidence="5">CRC domain-containing protein</fullName>
    </recommendedName>
</protein>
<keyword evidence="4" id="KW-0539">Nucleus</keyword>
<evidence type="ECO:0000313" key="6">
    <source>
        <dbReference type="EMBL" id="ESQ49595.1"/>
    </source>
</evidence>
<dbReference type="Pfam" id="PF03638">
    <property type="entry name" value="TCR"/>
    <property type="match status" value="2"/>
</dbReference>
<dbReference type="KEGG" id="eus:EUTSA_v10022166mg"/>
<evidence type="ECO:0000256" key="2">
    <source>
        <dbReference type="ARBA" id="ARBA00007267"/>
    </source>
</evidence>
<evidence type="ECO:0000313" key="7">
    <source>
        <dbReference type="Proteomes" id="UP000030689"/>
    </source>
</evidence>
<dbReference type="InterPro" id="IPR018247">
    <property type="entry name" value="EF_Hand_1_Ca_BS"/>
</dbReference>
<dbReference type="PROSITE" id="PS00018">
    <property type="entry name" value="EF_HAND_1"/>
    <property type="match status" value="1"/>
</dbReference>
<feature type="domain" description="CRC" evidence="5">
    <location>
        <begin position="432"/>
        <end position="557"/>
    </location>
</feature>
<dbReference type="InterPro" id="IPR044522">
    <property type="entry name" value="TSO1-like"/>
</dbReference>
<dbReference type="InterPro" id="IPR033467">
    <property type="entry name" value="Tesmin/TSO1-like_CXC"/>
</dbReference>
<dbReference type="eggNOG" id="KOG1171">
    <property type="taxonomic scope" value="Eukaryota"/>
</dbReference>
<proteinExistence type="inferred from homology"/>
<feature type="non-terminal residue" evidence="6">
    <location>
        <position position="560"/>
    </location>
</feature>
<dbReference type="GO" id="GO:0003700">
    <property type="term" value="F:DNA-binding transcription factor activity"/>
    <property type="evidence" value="ECO:0007669"/>
    <property type="project" value="InterPro"/>
</dbReference>
<comment type="similarity">
    <text evidence="2">Belongs to the lin-54 family.</text>
</comment>
<name>V4LGG0_EUTSA</name>
<evidence type="ECO:0000256" key="3">
    <source>
        <dbReference type="ARBA" id="ARBA00022473"/>
    </source>
</evidence>
<dbReference type="GO" id="GO:0005634">
    <property type="term" value="C:nucleus"/>
    <property type="evidence" value="ECO:0007669"/>
    <property type="project" value="UniProtKB-SubCell"/>
</dbReference>
<dbReference type="SMART" id="SM01114">
    <property type="entry name" value="CXC"/>
    <property type="match status" value="2"/>
</dbReference>
<gene>
    <name evidence="6" type="ORF">EUTSA_v10022166mg</name>
</gene>
<dbReference type="OMA" id="EVIMFDV"/>
<dbReference type="InterPro" id="IPR005172">
    <property type="entry name" value="CRC"/>
</dbReference>
<sequence length="560" mass="61065">MDTPEKNRVSAVSFCSFEDSPVFQYINGLSPIEPVKAEHADNILHSLDFASPSSLFSSPQMNSCRDSRFSIKRHRSLDLSSPVILLGENVKSSPDVLEGVKISGLCEEQLKCRPEQLENVSETKPFKEQVSLAIELANSLTNGKDGCDIRMVSCDEVATMDAEKEIGSFGSRKQSDELCRQPNELDADSDGVIQTEDLEAEIGSCAGLKLFDVAGIQNSEKEILQAKDPRFNSFTSAPQQLSICCNNSGNVVEPGGSSSVLVAVGVPDSPLSSSSNVAAIDSTANAEDKKEAGIQPSHKQRSVRRRCLTFGVGGSYKRIPLRDSSNDLPPDFTSLNRAPNPHKCLDSSKQDTDEILPIPRTIGLHLNSLVNPSVSSYQIKLISKEGCVLSHGEDECSTPVSTNRDLVSCDNKTMEKAPASSLEGEWSEELGSCKRCRCRKSKCLKLYCDCFAAGVYCIEPCSCQNCFNRPIHEDIVMKTRRMIEDRNPLAFAPKVISTSDSATDFGEESRKTPASARHTRGCNCKKSGCLKKYCECYLMGVGCSPSCRCIGCMNILDHTN</sequence>
<dbReference type="STRING" id="72664.V4LGG0"/>
<dbReference type="AlphaFoldDB" id="V4LGG0"/>
<dbReference type="PROSITE" id="PS51634">
    <property type="entry name" value="CRC"/>
    <property type="match status" value="1"/>
</dbReference>
<evidence type="ECO:0000256" key="4">
    <source>
        <dbReference type="ARBA" id="ARBA00023242"/>
    </source>
</evidence>
<evidence type="ECO:0000256" key="1">
    <source>
        <dbReference type="ARBA" id="ARBA00004123"/>
    </source>
</evidence>
<accession>V4LGG0</accession>
<dbReference type="Gramene" id="ESQ49595">
    <property type="protein sequence ID" value="ESQ49595"/>
    <property type="gene ID" value="EUTSA_v10022166mg"/>
</dbReference>
<organism evidence="6 7">
    <name type="scientific">Eutrema salsugineum</name>
    <name type="common">Saltwater cress</name>
    <name type="synonym">Sisymbrium salsugineum</name>
    <dbReference type="NCBI Taxonomy" id="72664"/>
    <lineage>
        <taxon>Eukaryota</taxon>
        <taxon>Viridiplantae</taxon>
        <taxon>Streptophyta</taxon>
        <taxon>Embryophyta</taxon>
        <taxon>Tracheophyta</taxon>
        <taxon>Spermatophyta</taxon>
        <taxon>Magnoliopsida</taxon>
        <taxon>eudicotyledons</taxon>
        <taxon>Gunneridae</taxon>
        <taxon>Pentapetalae</taxon>
        <taxon>rosids</taxon>
        <taxon>malvids</taxon>
        <taxon>Brassicales</taxon>
        <taxon>Brassicaceae</taxon>
        <taxon>Eutremeae</taxon>
        <taxon>Eutrema</taxon>
    </lineage>
</organism>
<dbReference type="PANTHER" id="PTHR46159">
    <property type="entry name" value="PROTEIN TESMIN/TSO1-LIKE CXC 2"/>
    <property type="match status" value="1"/>
</dbReference>
<dbReference type="PANTHER" id="PTHR46159:SF12">
    <property type="entry name" value="PROTEIN TESMIN_TSO1-LIKE CXC 3-RELATED"/>
    <property type="match status" value="1"/>
</dbReference>